<feature type="transmembrane region" description="Helical" evidence="1">
    <location>
        <begin position="59"/>
        <end position="78"/>
    </location>
</feature>
<keyword evidence="1" id="KW-0472">Membrane</keyword>
<feature type="transmembrane region" description="Helical" evidence="1">
    <location>
        <begin position="90"/>
        <end position="108"/>
    </location>
</feature>
<evidence type="ECO:0000313" key="2">
    <source>
        <dbReference type="EMBL" id="GGM07987.1"/>
    </source>
</evidence>
<dbReference type="EMBL" id="BMPI01000003">
    <property type="protein sequence ID" value="GGM07987.1"/>
    <property type="molecule type" value="Genomic_DNA"/>
</dbReference>
<sequence length="205" mass="21156">MTSTAPVDCTPAQRVTRSLLGYGVLAGPVYVTVALAQALTRDGFDLTRHAWSLLALGPLGWIQTLNFVLAGMMSAAFAAGLRRALPGARWAPRLVAVYGASLFAAAAFEADPAPAADGAVTVSWHGMLHLAAGAVGFTALTIAAFAVGKRLLPRFSRITGVVLLAGFACVAAGGGAVWANLVFTGAIVLTWAWMSVVAVKLYKTV</sequence>
<name>A0A917T2D8_9ACTN</name>
<organism evidence="2 3">
    <name type="scientific">Dactylosporangium sucinum</name>
    <dbReference type="NCBI Taxonomy" id="1424081"/>
    <lineage>
        <taxon>Bacteria</taxon>
        <taxon>Bacillati</taxon>
        <taxon>Actinomycetota</taxon>
        <taxon>Actinomycetes</taxon>
        <taxon>Micromonosporales</taxon>
        <taxon>Micromonosporaceae</taxon>
        <taxon>Dactylosporangium</taxon>
    </lineage>
</organism>
<feature type="transmembrane region" description="Helical" evidence="1">
    <location>
        <begin position="128"/>
        <end position="148"/>
    </location>
</feature>
<dbReference type="Proteomes" id="UP000642070">
    <property type="component" value="Unassembled WGS sequence"/>
</dbReference>
<comment type="caution">
    <text evidence="2">The sequence shown here is derived from an EMBL/GenBank/DDBJ whole genome shotgun (WGS) entry which is preliminary data.</text>
</comment>
<protein>
    <recommendedName>
        <fullName evidence="4">DUF998 domain-containing protein</fullName>
    </recommendedName>
</protein>
<dbReference type="RefSeq" id="WP_190248147.1">
    <property type="nucleotide sequence ID" value="NZ_BMPI01000003.1"/>
</dbReference>
<evidence type="ECO:0000313" key="3">
    <source>
        <dbReference type="Proteomes" id="UP000642070"/>
    </source>
</evidence>
<dbReference type="Pfam" id="PF06197">
    <property type="entry name" value="DUF998"/>
    <property type="match status" value="1"/>
</dbReference>
<keyword evidence="3" id="KW-1185">Reference proteome</keyword>
<evidence type="ECO:0008006" key="4">
    <source>
        <dbReference type="Google" id="ProtNLM"/>
    </source>
</evidence>
<reference evidence="2" key="2">
    <citation type="submission" date="2020-09" db="EMBL/GenBank/DDBJ databases">
        <authorList>
            <person name="Sun Q."/>
            <person name="Ohkuma M."/>
        </authorList>
    </citation>
    <scope>NUCLEOTIDE SEQUENCE</scope>
    <source>
        <strain evidence="2">JCM 19831</strain>
    </source>
</reference>
<feature type="transmembrane region" description="Helical" evidence="1">
    <location>
        <begin position="185"/>
        <end position="202"/>
    </location>
</feature>
<gene>
    <name evidence="2" type="ORF">GCM10007977_006280</name>
</gene>
<dbReference type="InterPro" id="IPR009339">
    <property type="entry name" value="DUF998"/>
</dbReference>
<evidence type="ECO:0000256" key="1">
    <source>
        <dbReference type="SAM" id="Phobius"/>
    </source>
</evidence>
<keyword evidence="1" id="KW-0812">Transmembrane</keyword>
<proteinExistence type="predicted"/>
<feature type="transmembrane region" description="Helical" evidence="1">
    <location>
        <begin position="160"/>
        <end position="179"/>
    </location>
</feature>
<feature type="transmembrane region" description="Helical" evidence="1">
    <location>
        <begin position="19"/>
        <end position="39"/>
    </location>
</feature>
<accession>A0A917T2D8</accession>
<dbReference type="AlphaFoldDB" id="A0A917T2D8"/>
<keyword evidence="1" id="KW-1133">Transmembrane helix</keyword>
<reference evidence="2" key="1">
    <citation type="journal article" date="2014" name="Int. J. Syst. Evol. Microbiol.">
        <title>Complete genome sequence of Corynebacterium casei LMG S-19264T (=DSM 44701T), isolated from a smear-ripened cheese.</title>
        <authorList>
            <consortium name="US DOE Joint Genome Institute (JGI-PGF)"/>
            <person name="Walter F."/>
            <person name="Albersmeier A."/>
            <person name="Kalinowski J."/>
            <person name="Ruckert C."/>
        </authorList>
    </citation>
    <scope>NUCLEOTIDE SEQUENCE</scope>
    <source>
        <strain evidence="2">JCM 19831</strain>
    </source>
</reference>